<dbReference type="Proteomes" id="UP000185511">
    <property type="component" value="Chromosome"/>
</dbReference>
<dbReference type="EMBL" id="CP016076">
    <property type="protein sequence ID" value="APU12425.1"/>
    <property type="molecule type" value="Genomic_DNA"/>
</dbReference>
<evidence type="ECO:0000313" key="1">
    <source>
        <dbReference type="EMBL" id="APU12425.1"/>
    </source>
</evidence>
<proteinExistence type="predicted"/>
<dbReference type="GO" id="GO:0016787">
    <property type="term" value="F:hydrolase activity"/>
    <property type="evidence" value="ECO:0007669"/>
    <property type="project" value="UniProtKB-KW"/>
</dbReference>
<reference evidence="2" key="1">
    <citation type="submission" date="2016-06" db="EMBL/GenBank/DDBJ databases">
        <title>Complete genome sequence of Actinoalloteichus fjordicus DSM 46855 (=ADI127-17), type strain of the new species Actinoalloteichus fjordicus.</title>
        <authorList>
            <person name="Ruckert C."/>
            <person name="Nouioui I."/>
            <person name="Willmese J."/>
            <person name="van Wezel G."/>
            <person name="Klenk H.-P."/>
            <person name="Kalinowski J."/>
            <person name="Zotchev S.B."/>
        </authorList>
    </citation>
    <scope>NUCLEOTIDE SEQUENCE [LARGE SCALE GENOMIC DNA]</scope>
    <source>
        <strain evidence="2">ADI127-7</strain>
    </source>
</reference>
<sequence length="232" mass="24859">MAIRGVLFDFSGTLFRLEPGPAWFRGLTEGESGSPLSPDAEAALIVALTAPAGEAAGLPESLADAWRRRDLDPALHRAVYEAIIIGAGIDEALATPLYRRLIHPDYWRAYPDTERALRGLRSAGVGTAVVSNIVWDVRSALARIDSADLIDEYVLSYLEGAMKPDLKLFALACDRLGIAPAEALMIGDSPEADGAAAELGCRVEIVPPLPTEERPDALSAALRRHGLLDDHV</sequence>
<dbReference type="KEGG" id="acad:UA74_01685"/>
<dbReference type="SUPFAM" id="SSF56784">
    <property type="entry name" value="HAD-like"/>
    <property type="match status" value="1"/>
</dbReference>
<evidence type="ECO:0000313" key="2">
    <source>
        <dbReference type="Proteomes" id="UP000185511"/>
    </source>
</evidence>
<keyword evidence="1" id="KW-0378">Hydrolase</keyword>
<dbReference type="SFLD" id="SFLDS00003">
    <property type="entry name" value="Haloacid_Dehalogenase"/>
    <property type="match status" value="1"/>
</dbReference>
<dbReference type="SFLD" id="SFLDG01129">
    <property type="entry name" value="C1.5:_HAD__Beta-PGM__Phosphata"/>
    <property type="match status" value="1"/>
</dbReference>
<accession>A0AAC9PPV4</accession>
<dbReference type="InterPro" id="IPR036412">
    <property type="entry name" value="HAD-like_sf"/>
</dbReference>
<dbReference type="PANTHER" id="PTHR46649:SF4">
    <property type="entry name" value="HALOACID DEHALOGENASE-LIKE HYDROLASE (HAD) SUPERFAMILY PROTEIN"/>
    <property type="match status" value="1"/>
</dbReference>
<organism evidence="1 2">
    <name type="scientific">Actinoalloteichus fjordicus</name>
    <dbReference type="NCBI Taxonomy" id="1612552"/>
    <lineage>
        <taxon>Bacteria</taxon>
        <taxon>Bacillati</taxon>
        <taxon>Actinomycetota</taxon>
        <taxon>Actinomycetes</taxon>
        <taxon>Pseudonocardiales</taxon>
        <taxon>Pseudonocardiaceae</taxon>
        <taxon>Actinoalloteichus</taxon>
    </lineage>
</organism>
<dbReference type="Pfam" id="PF00702">
    <property type="entry name" value="Hydrolase"/>
    <property type="match status" value="1"/>
</dbReference>
<gene>
    <name evidence="1" type="ORF">UA74_01685</name>
</gene>
<name>A0AAC9PPV4_9PSEU</name>
<dbReference type="RefSeq" id="WP_075738262.1">
    <property type="nucleotide sequence ID" value="NZ_CP016076.1"/>
</dbReference>
<keyword evidence="2" id="KW-1185">Reference proteome</keyword>
<dbReference type="AlphaFoldDB" id="A0AAC9PPV4"/>
<protein>
    <submittedName>
        <fullName evidence="1">HAD superfamily hydrolase</fullName>
    </submittedName>
</protein>
<dbReference type="PANTHER" id="PTHR46649">
    <property type="match status" value="1"/>
</dbReference>
<dbReference type="InterPro" id="IPR006439">
    <property type="entry name" value="HAD-SF_hydro_IA"/>
</dbReference>
<dbReference type="InterPro" id="IPR023214">
    <property type="entry name" value="HAD_sf"/>
</dbReference>
<dbReference type="PRINTS" id="PR00413">
    <property type="entry name" value="HADHALOGNASE"/>
</dbReference>
<dbReference type="Gene3D" id="3.40.50.1000">
    <property type="entry name" value="HAD superfamily/HAD-like"/>
    <property type="match status" value="1"/>
</dbReference>